<gene>
    <name evidence="2" type="ORF">MAE30S32_36830</name>
</gene>
<evidence type="ECO:0000313" key="2">
    <source>
        <dbReference type="EMBL" id="GCA95031.1"/>
    </source>
</evidence>
<dbReference type="Proteomes" id="UP000321223">
    <property type="component" value="Unassembled WGS sequence"/>
</dbReference>
<comment type="caution">
    <text evidence="2">The sequence shown here is derived from an EMBL/GenBank/DDBJ whole genome shotgun (WGS) entry which is preliminary data.</text>
</comment>
<dbReference type="AlphaFoldDB" id="A0A510PMT0"/>
<dbReference type="EMBL" id="BHVU01000288">
    <property type="protein sequence ID" value="GCA95031.1"/>
    <property type="molecule type" value="Genomic_DNA"/>
</dbReference>
<reference evidence="2 3" key="1">
    <citation type="journal article" date="2019" name="Appl. Environ. Microbiol.">
        <title>Co-occurrence of broad and narrow host-range viruses infecting the toxic bloom-forming cyanobacterium Microcystis aeruginosa.</title>
        <authorList>
            <person name="Morimoto D."/>
            <person name="Tominaga K."/>
            <person name="Nishimura Y."/>
            <person name="Yoshida N."/>
            <person name="Kimura S."/>
            <person name="Sako Y."/>
            <person name="Yoshida T."/>
        </authorList>
    </citation>
    <scope>NUCLEOTIDE SEQUENCE [LARGE SCALE GENOMIC DNA]</scope>
    <source>
        <strain evidence="2 3">11-30S32</strain>
    </source>
</reference>
<dbReference type="Pfam" id="PF20376">
    <property type="entry name" value="DUF6671"/>
    <property type="match status" value="1"/>
</dbReference>
<accession>A0A510PMT0</accession>
<name>A0A510PMT0_MICAE</name>
<proteinExistence type="predicted"/>
<feature type="domain" description="DUF6671" evidence="1">
    <location>
        <begin position="72"/>
        <end position="290"/>
    </location>
</feature>
<evidence type="ECO:0000313" key="3">
    <source>
        <dbReference type="Proteomes" id="UP000321223"/>
    </source>
</evidence>
<dbReference type="InterPro" id="IPR046612">
    <property type="entry name" value="DUF6671"/>
</dbReference>
<organism evidence="2 3">
    <name type="scientific">Microcystis aeruginosa 11-30S32</name>
    <dbReference type="NCBI Taxonomy" id="2358142"/>
    <lineage>
        <taxon>Bacteria</taxon>
        <taxon>Bacillati</taxon>
        <taxon>Cyanobacteriota</taxon>
        <taxon>Cyanophyceae</taxon>
        <taxon>Oscillatoriophycideae</taxon>
        <taxon>Chroococcales</taxon>
        <taxon>Microcystaceae</taxon>
        <taxon>Microcystis</taxon>
    </lineage>
</organism>
<protein>
    <recommendedName>
        <fullName evidence="1">DUF6671 domain-containing protein</fullName>
    </recommendedName>
</protein>
<sequence length="290" mass="32552">MFQEKMFQEKMFQDRIAILGTMHGKERVIAPILAQEIGLKVIVPDNFDTDRFGTFTRDIKRIGAQIETARSKAQQAIELSGYDIGIASEGSFYPYPNLPLVSCNRELILLLDRVHNLEIIGQAIVTETNHAHQTVTNLADALEFAEKIGFPSHGLVVMFDKNSLDSEQIFKGITDQKNLVKIVEDILDKNGKVHLETDMRAMHNPTRMKAIVAATANLVQKLNQLCPNCGCPGFDIIEITSGLPCGLCHFPTSLIKLELYGCQRCDYREEKLFPNGQKTADPMYCEYCNP</sequence>
<evidence type="ECO:0000259" key="1">
    <source>
        <dbReference type="Pfam" id="PF20376"/>
    </source>
</evidence>